<dbReference type="PROSITE" id="PS50067">
    <property type="entry name" value="KINESIN_MOTOR_2"/>
    <property type="match status" value="1"/>
</dbReference>
<feature type="region of interest" description="Disordered" evidence="9">
    <location>
        <begin position="1"/>
        <end position="116"/>
    </location>
</feature>
<dbReference type="FunFam" id="3.40.850.10:FF:000033">
    <property type="entry name" value="Kinesin-like protein KIN-12E"/>
    <property type="match status" value="1"/>
</dbReference>
<accession>A0A7I8JWZ2</accession>
<feature type="coiled-coil region" evidence="8">
    <location>
        <begin position="893"/>
        <end position="920"/>
    </location>
</feature>
<organism evidence="11 12">
    <name type="scientific">Spirodela intermedia</name>
    <name type="common">Intermediate duckweed</name>
    <dbReference type="NCBI Taxonomy" id="51605"/>
    <lineage>
        <taxon>Eukaryota</taxon>
        <taxon>Viridiplantae</taxon>
        <taxon>Streptophyta</taxon>
        <taxon>Embryophyta</taxon>
        <taxon>Tracheophyta</taxon>
        <taxon>Spermatophyta</taxon>
        <taxon>Magnoliopsida</taxon>
        <taxon>Liliopsida</taxon>
        <taxon>Araceae</taxon>
        <taxon>Lemnoideae</taxon>
        <taxon>Spirodela</taxon>
    </lineage>
</organism>
<dbReference type="GO" id="GO:0005874">
    <property type="term" value="C:microtubule"/>
    <property type="evidence" value="ECO:0007669"/>
    <property type="project" value="UniProtKB-KW"/>
</dbReference>
<keyword evidence="1" id="KW-0493">Microtubule</keyword>
<feature type="region of interest" description="Disordered" evidence="9">
    <location>
        <begin position="1278"/>
        <end position="1304"/>
    </location>
</feature>
<feature type="coiled-coil region" evidence="8">
    <location>
        <begin position="720"/>
        <end position="747"/>
    </location>
</feature>
<dbReference type="GO" id="GO:0007018">
    <property type="term" value="P:microtubule-based movement"/>
    <property type="evidence" value="ECO:0007669"/>
    <property type="project" value="InterPro"/>
</dbReference>
<sequence length="2010" mass="227518">MASLRGAVWKARSPEGNENDSDGVPDDFTLPPPREPLLSIPDPSQSPRGAPPGELEVPKADTIQLLTKWNGGTPRSAQSTPTKSTPRPHCGNGGLCSGNGGRFPPHSGARERWGSSKAARTMVEFKTCPSAEVRHFELDEDTSFWNDHNVQVLIRIRPINSTESALQGNGRCLTQESSHTLKWTGHPETRFTFDHVACETTSQETLFNVVGLPMVENCMSGYNSCMFAYGQTGSGKTYTMLGDNLCDDRGMTPRIFEYLFARIKEEEEERKNEKLKYVCKCSYLEIYNEQITDLLDPSSTNLQLREDMKKGVYVENLKEHDVSTVKDVIELLLQGTANRKMAATSMNSESSRSHSVFTCSIESQWEKDSMVHIRFGRLNLVDLAGSERQKSSGAEGERLKEAANINRSLSTLGLVIMTLVDIANGKQRHVPYRDSRLTFLLQDSLGGNSKTTIIANVSPSICSMNETLSTLKFAQRAKLIQNNAKVNEDASGDVMALQREIQRLRDQLNIVIEHQNIPRLPFGQAMINELTNAVKNRDTSDFSGDSMTSIEFLKAALADSMRREKTAEDRAKSLEAESEHMKLVVQKMEADIQLTKLTLHLRDEAIQRLESLTYGCLSCDGYHMEKNNASIEQIQLLQEKTNRNPELTRLGQENAELFEQFRIYTCGKPCNFCSRKIGAFDEVNVAVNSVGDGMASFMRMDKIINHRYKDDVPQSGSTTMSLIHAKLENVQRELMEARRLNTQLQRENSSESCQSYEMERIGEQIEVEIAIMISNLHKELAVLQKEVSSQQATDFLDENPLTILTRENQELKERSCKATNAIAELKDIIDTKDARINVMAEEWEKAVIDLTSFLLDGCQSLEDASGQINSILDSFPHSKTWISDHVERAMKIFIEKERLIVDLKKNLEEAQKMSLEMTSKLNALRGAMLAMTEVHEFEHNETTKEVLYLQAILNEKMLKIHELQDNVEYADDHIIKEGKQDDAAFMGIEKSNEMVNTKHARVNKLLVNGAEMDFPQYQPSQGKDCDPVSTKFQTSFGHNEKKQTEDLASGSKLLLSMESNGFVAEESQFDANVSLLKEIQAQVETSMLQTLDSDSELFTLFRDTQKQTASLLGKFEEAHETMKEADLMLKKLLAANENACLEADRWKQTSEKMQIERDSLATEVERMREIIVADVEQEKFLRDQINAAIIEMPILMAAFQENFQTIEDYTISELNEMHSTVLSSLKEMQECIETSKAWLKSLSSEIIRKALPLSFPNLQHQGSLDEVASLELVHNLDDSSRGDSRTVPRDRGNGSLHVRNGLGSMKEDVEGIEQHEKGALSGLGVPQELLNFSPESHADFFINADSTCCESPIALNALKCPLLAQLETEKTDIIGDLKFSEGHIVDLIEENDSVTHTLSLSQEPDQNDVLFRNEPYGHGLGSVALENVIKDSMKESTGSLGQAQYELAIKIAEVDAMLCRKREILSPVTDTKAALASSRSKPMESKDLSTAFLKEKSNLNGQLEKMDAERRLKDQERIIESLEKEICRVNASLEKRGFFSVQEILQELRLVCDERDRLQDDILHLTEKLEMARAMADENEAVAVEARQGAEASRIYAEEKEEEVRVLESSVAELEGTIDALEKKVFDMAEEVERYQLMREEQEQGLQTLRKRVLTRTPGESFGTDDSDVGAHHVPRQFEAMFLELYDSKKKIEDLEKERARQAEEIERFEEHISELILHSEAQSSHYHQKFQMLEAMVSEAKMNPSLSNHASSLTNKIDKTSVRPRGSVSPFKCISSVVQQMNSEKDKELSLAKLRIEELQALAANRQKQVCMLSARLAAVDNMTHDVIRDLLEVKLDMTSYANLIEMEQLKNSPGDDRQEDHVNKEKDDEILRLKGKINDLIEEKDRWIEEMKADILATQAKLEKLQHRYQVLTAQNEMLKMDKRNLTRRIAEQDEIMKQLVGPKSFQELIQSPPNDKESSPSSYRTNDLARRLAKSDKLLLHRTRTSKPDDEGSDRRRRPKREDYHPR</sequence>
<keyword evidence="3 7" id="KW-0067">ATP-binding</keyword>
<feature type="compositionally biased region" description="Gly residues" evidence="9">
    <location>
        <begin position="91"/>
        <end position="101"/>
    </location>
</feature>
<dbReference type="SMART" id="SM00129">
    <property type="entry name" value="KISc"/>
    <property type="match status" value="1"/>
</dbReference>
<dbReference type="Gene3D" id="3.40.850.10">
    <property type="entry name" value="Kinesin motor domain"/>
    <property type="match status" value="1"/>
</dbReference>
<feature type="compositionally biased region" description="Polar residues" evidence="9">
    <location>
        <begin position="73"/>
        <end position="85"/>
    </location>
</feature>
<dbReference type="Pfam" id="PF00225">
    <property type="entry name" value="Kinesin"/>
    <property type="match status" value="1"/>
</dbReference>
<keyword evidence="4 8" id="KW-0175">Coiled coil</keyword>
<dbReference type="InterPro" id="IPR044986">
    <property type="entry name" value="KIF15/KIN-12"/>
</dbReference>
<feature type="coiled-coil region" evidence="8">
    <location>
        <begin position="487"/>
        <end position="514"/>
    </location>
</feature>
<keyword evidence="5 7" id="KW-0505">Motor protein</keyword>
<dbReference type="InterPro" id="IPR036961">
    <property type="entry name" value="Kinesin_motor_dom_sf"/>
</dbReference>
<dbReference type="EMBL" id="LR746264">
    <property type="protein sequence ID" value="CAA7388358.1"/>
    <property type="molecule type" value="Genomic_DNA"/>
</dbReference>
<feature type="compositionally biased region" description="Basic and acidic residues" evidence="9">
    <location>
        <begin position="1278"/>
        <end position="1292"/>
    </location>
</feature>
<feature type="compositionally biased region" description="Basic and acidic residues" evidence="9">
    <location>
        <begin position="1970"/>
        <end position="1982"/>
    </location>
</feature>
<proteinExistence type="inferred from homology"/>
<feature type="coiled-coil region" evidence="8">
    <location>
        <begin position="1865"/>
        <end position="1931"/>
    </location>
</feature>
<feature type="coiled-coil region" evidence="8">
    <location>
        <begin position="1783"/>
        <end position="1810"/>
    </location>
</feature>
<evidence type="ECO:0000256" key="7">
    <source>
        <dbReference type="PROSITE-ProRule" id="PRU00283"/>
    </source>
</evidence>
<feature type="coiled-coil region" evidence="8">
    <location>
        <begin position="1685"/>
        <end position="1712"/>
    </location>
</feature>
<evidence type="ECO:0000256" key="1">
    <source>
        <dbReference type="ARBA" id="ARBA00022701"/>
    </source>
</evidence>
<evidence type="ECO:0000256" key="8">
    <source>
        <dbReference type="SAM" id="Coils"/>
    </source>
</evidence>
<dbReference type="PROSITE" id="PS00411">
    <property type="entry name" value="KINESIN_MOTOR_1"/>
    <property type="match status" value="1"/>
</dbReference>
<dbReference type="GO" id="GO:0005524">
    <property type="term" value="F:ATP binding"/>
    <property type="evidence" value="ECO:0007669"/>
    <property type="project" value="UniProtKB-UniRule"/>
</dbReference>
<comment type="similarity">
    <text evidence="6">Belongs to the TRAFAC class myosin-kinesin ATPase superfamily. Kinesin family. KIN-12 subfamily.</text>
</comment>
<name>A0A7I8JWZ2_SPIIN</name>
<feature type="coiled-coil region" evidence="8">
    <location>
        <begin position="1505"/>
        <end position="1652"/>
    </location>
</feature>
<keyword evidence="12" id="KW-1185">Reference proteome</keyword>
<protein>
    <recommendedName>
        <fullName evidence="10">Kinesin motor domain-containing protein</fullName>
    </recommendedName>
</protein>
<feature type="binding site" evidence="7">
    <location>
        <begin position="230"/>
        <end position="237"/>
    </location>
    <ligand>
        <name>ATP</name>
        <dbReference type="ChEBI" id="CHEBI:30616"/>
    </ligand>
</feature>
<dbReference type="Proteomes" id="UP000663760">
    <property type="component" value="Chromosome 1"/>
</dbReference>
<evidence type="ECO:0000313" key="11">
    <source>
        <dbReference type="EMBL" id="CAA7388358.1"/>
    </source>
</evidence>
<evidence type="ECO:0000256" key="6">
    <source>
        <dbReference type="ARBA" id="ARBA00034488"/>
    </source>
</evidence>
<feature type="compositionally biased region" description="Basic and acidic residues" evidence="9">
    <location>
        <begin position="1989"/>
        <end position="2010"/>
    </location>
</feature>
<dbReference type="PANTHER" id="PTHR37739">
    <property type="entry name" value="KINESIN-LIKE PROTEIN KIN-12D"/>
    <property type="match status" value="1"/>
</dbReference>
<dbReference type="OrthoDB" id="3176171at2759"/>
<evidence type="ECO:0000256" key="2">
    <source>
        <dbReference type="ARBA" id="ARBA00022741"/>
    </source>
</evidence>
<evidence type="ECO:0000256" key="4">
    <source>
        <dbReference type="ARBA" id="ARBA00023054"/>
    </source>
</evidence>
<dbReference type="InterPro" id="IPR001752">
    <property type="entry name" value="Kinesin_motor_dom"/>
</dbReference>
<dbReference type="PANTHER" id="PTHR37739:SF18">
    <property type="entry name" value="KINESIN-LIKE PROTEIN KIN-12C"/>
    <property type="match status" value="1"/>
</dbReference>
<dbReference type="InterPro" id="IPR027417">
    <property type="entry name" value="P-loop_NTPase"/>
</dbReference>
<evidence type="ECO:0000259" key="10">
    <source>
        <dbReference type="PROSITE" id="PS50067"/>
    </source>
</evidence>
<evidence type="ECO:0000256" key="5">
    <source>
        <dbReference type="ARBA" id="ARBA00023175"/>
    </source>
</evidence>
<keyword evidence="2 7" id="KW-0547">Nucleotide-binding</keyword>
<reference evidence="11" key="1">
    <citation type="submission" date="2020-02" db="EMBL/GenBank/DDBJ databases">
        <authorList>
            <person name="Scholz U."/>
            <person name="Mascher M."/>
            <person name="Fiebig A."/>
        </authorList>
    </citation>
    <scope>NUCLEOTIDE SEQUENCE</scope>
</reference>
<feature type="compositionally biased region" description="Polar residues" evidence="9">
    <location>
        <begin position="1950"/>
        <end position="1968"/>
    </location>
</feature>
<evidence type="ECO:0000256" key="9">
    <source>
        <dbReference type="SAM" id="MobiDB-lite"/>
    </source>
</evidence>
<evidence type="ECO:0000256" key="3">
    <source>
        <dbReference type="ARBA" id="ARBA00022840"/>
    </source>
</evidence>
<dbReference type="InterPro" id="IPR019821">
    <property type="entry name" value="Kinesin_motor_CS"/>
</dbReference>
<dbReference type="GO" id="GO:0003777">
    <property type="term" value="F:microtubule motor activity"/>
    <property type="evidence" value="ECO:0007669"/>
    <property type="project" value="InterPro"/>
</dbReference>
<dbReference type="GO" id="GO:0008017">
    <property type="term" value="F:microtubule binding"/>
    <property type="evidence" value="ECO:0007669"/>
    <property type="project" value="InterPro"/>
</dbReference>
<evidence type="ECO:0000313" key="12">
    <source>
        <dbReference type="Proteomes" id="UP000663760"/>
    </source>
</evidence>
<feature type="region of interest" description="Disordered" evidence="9">
    <location>
        <begin position="1950"/>
        <end position="2010"/>
    </location>
</feature>
<dbReference type="SUPFAM" id="SSF52540">
    <property type="entry name" value="P-loop containing nucleoside triphosphate hydrolases"/>
    <property type="match status" value="1"/>
</dbReference>
<gene>
    <name evidence="11" type="ORF">SI8410_01000599</name>
</gene>
<feature type="coiled-coil region" evidence="8">
    <location>
        <begin position="557"/>
        <end position="591"/>
    </location>
</feature>
<dbReference type="PRINTS" id="PR00380">
    <property type="entry name" value="KINESINHEAVY"/>
</dbReference>
<feature type="domain" description="Kinesin motor" evidence="10">
    <location>
        <begin position="149"/>
        <end position="480"/>
    </location>
</feature>